<dbReference type="EMBL" id="VXIV02002699">
    <property type="protein sequence ID" value="KAF6023545.1"/>
    <property type="molecule type" value="Genomic_DNA"/>
</dbReference>
<evidence type="ECO:0000256" key="1">
    <source>
        <dbReference type="SAM" id="Coils"/>
    </source>
</evidence>
<feature type="coiled-coil region" evidence="1">
    <location>
        <begin position="79"/>
        <end position="130"/>
    </location>
</feature>
<keyword evidence="1" id="KW-0175">Coiled coil</keyword>
<dbReference type="AlphaFoldDB" id="A0A7J7JBU0"/>
<accession>A0A7J7JBU0</accession>
<evidence type="ECO:0000313" key="2">
    <source>
        <dbReference type="EMBL" id="KAF6023545.1"/>
    </source>
</evidence>
<evidence type="ECO:0000313" key="3">
    <source>
        <dbReference type="Proteomes" id="UP000593567"/>
    </source>
</evidence>
<reference evidence="2" key="1">
    <citation type="submission" date="2020-06" db="EMBL/GenBank/DDBJ databases">
        <title>Draft genome of Bugula neritina, a colonial animal packing powerful symbionts and potential medicines.</title>
        <authorList>
            <person name="Rayko M."/>
        </authorList>
    </citation>
    <scope>NUCLEOTIDE SEQUENCE [LARGE SCALE GENOMIC DNA]</scope>
    <source>
        <strain evidence="2">Kwan_BN1</strain>
    </source>
</reference>
<feature type="coiled-coil region" evidence="1">
    <location>
        <begin position="200"/>
        <end position="238"/>
    </location>
</feature>
<gene>
    <name evidence="2" type="ORF">EB796_018142</name>
</gene>
<keyword evidence="3" id="KW-1185">Reference proteome</keyword>
<sequence length="253" mass="28653">MWSTNNQLNSKLQRQKHSNDDVLNKVATTREMCFALAGEHKRLKDRLEVGKSFLVDTQQKSSQQTLAVKKTMTSVEQFKDSIEQRLRQIEKMAKSKKLEQEAIIEELTSKEKLLRKEAELTAAIDELVASKASELSEAQHKLDEAVAASKNRRVTKECNTKSRETTLDCQSDAEIANLNKTLEQTSLNANADQGVLQQSIAQLNSELNSQRQAYSEKVEKLEEEIQAAKSNVDVLAKKLLDEQTHSAREYFKS</sequence>
<protein>
    <submittedName>
        <fullName evidence="2">Uncharacterized protein</fullName>
    </submittedName>
</protein>
<proteinExistence type="predicted"/>
<comment type="caution">
    <text evidence="2">The sequence shown here is derived from an EMBL/GenBank/DDBJ whole genome shotgun (WGS) entry which is preliminary data.</text>
</comment>
<name>A0A7J7JBU0_BUGNE</name>
<organism evidence="2 3">
    <name type="scientific">Bugula neritina</name>
    <name type="common">Brown bryozoan</name>
    <name type="synonym">Sertularia neritina</name>
    <dbReference type="NCBI Taxonomy" id="10212"/>
    <lineage>
        <taxon>Eukaryota</taxon>
        <taxon>Metazoa</taxon>
        <taxon>Spiralia</taxon>
        <taxon>Lophotrochozoa</taxon>
        <taxon>Bryozoa</taxon>
        <taxon>Gymnolaemata</taxon>
        <taxon>Cheilostomatida</taxon>
        <taxon>Flustrina</taxon>
        <taxon>Buguloidea</taxon>
        <taxon>Bugulidae</taxon>
        <taxon>Bugula</taxon>
    </lineage>
</organism>
<dbReference type="Proteomes" id="UP000593567">
    <property type="component" value="Unassembled WGS sequence"/>
</dbReference>